<dbReference type="EC" id="3.1.1.73" evidence="2"/>
<dbReference type="OrthoDB" id="424610at2759"/>
<feature type="signal peptide" evidence="10">
    <location>
        <begin position="1"/>
        <end position="19"/>
    </location>
</feature>
<dbReference type="EMBL" id="LFZN01000145">
    <property type="protein sequence ID" value="KXS97391.1"/>
    <property type="molecule type" value="Genomic_DNA"/>
</dbReference>
<keyword evidence="12" id="KW-1185">Reference proteome</keyword>
<keyword evidence="3" id="KW-0964">Secreted</keyword>
<evidence type="ECO:0000256" key="6">
    <source>
        <dbReference type="ARBA" id="ARBA00022801"/>
    </source>
</evidence>
<evidence type="ECO:0000313" key="11">
    <source>
        <dbReference type="EMBL" id="KXS97391.1"/>
    </source>
</evidence>
<keyword evidence="4" id="KW-0858">Xylan degradation</keyword>
<evidence type="ECO:0000256" key="10">
    <source>
        <dbReference type="SAM" id="SignalP"/>
    </source>
</evidence>
<dbReference type="InterPro" id="IPR029058">
    <property type="entry name" value="AB_hydrolase_fold"/>
</dbReference>
<sequence>MPTLTFWTACAAALGLTAGTPLKRHHQFKTRHSTGCGMTHNEGFNNGTANHSIESGGYTRTYAVNVPDGYNDNTEKMWPLIIDYHGKLPSSCNGGTPYQQYDNSQYDKYSAGQEYLVVYPQGYNGSWQGPTYAVKGVDDLQFTTDLLAKMRTQYCIDDNRVYASGKSNGGGFVDTLACSDNGDEFAAFAMASAALYTDTSEDSCTKKRAILESHGDEDSTIPYHPTKDGSGGPLPDIDKWFSWWGHRTCGSAAIPVNSGDLGGYNTTCYSCDDYSDVISHYQIFELGHCWPSSTSSNWDASDHYNQTTRKCLDKALDYTPVVLDFFGKWNLENAP</sequence>
<protein>
    <recommendedName>
        <fullName evidence="2">feruloyl esterase</fullName>
        <ecNumber evidence="2">3.1.1.73</ecNumber>
    </recommendedName>
</protein>
<evidence type="ECO:0000256" key="3">
    <source>
        <dbReference type="ARBA" id="ARBA00022525"/>
    </source>
</evidence>
<dbReference type="AlphaFoldDB" id="A0A139H4Q2"/>
<proteinExistence type="predicted"/>
<dbReference type="PANTHER" id="PTHR38050:SF2">
    <property type="entry name" value="FERULOYL ESTERASE C-RELATED"/>
    <property type="match status" value="1"/>
</dbReference>
<evidence type="ECO:0000256" key="5">
    <source>
        <dbReference type="ARBA" id="ARBA00022729"/>
    </source>
</evidence>
<keyword evidence="6" id="KW-0378">Hydrolase</keyword>
<name>A0A139H4Q2_9PEZI</name>
<dbReference type="SUPFAM" id="SSF53474">
    <property type="entry name" value="alpha/beta-Hydrolases"/>
    <property type="match status" value="1"/>
</dbReference>
<evidence type="ECO:0000256" key="9">
    <source>
        <dbReference type="ARBA" id="ARBA00034075"/>
    </source>
</evidence>
<comment type="subcellular location">
    <subcellularLocation>
        <location evidence="1">Secreted</location>
    </subcellularLocation>
</comment>
<keyword evidence="8" id="KW-0624">Polysaccharide degradation</keyword>
<reference evidence="11 12" key="1">
    <citation type="submission" date="2015-07" db="EMBL/GenBank/DDBJ databases">
        <title>Comparative genomics of the Sigatoka disease complex on banana suggests a link between parallel evolutionary changes in Pseudocercospora fijiensis and Pseudocercospora eumusae and increased virulence on the banana host.</title>
        <authorList>
            <person name="Chang T.-C."/>
            <person name="Salvucci A."/>
            <person name="Crous P.W."/>
            <person name="Stergiopoulos I."/>
        </authorList>
    </citation>
    <scope>NUCLEOTIDE SEQUENCE [LARGE SCALE GENOMIC DNA]</scope>
    <source>
        <strain evidence="11 12">CBS 114824</strain>
    </source>
</reference>
<comment type="caution">
    <text evidence="11">The sequence shown here is derived from an EMBL/GenBank/DDBJ whole genome shotgun (WGS) entry which is preliminary data.</text>
</comment>
<dbReference type="Gene3D" id="3.40.50.1820">
    <property type="entry name" value="alpha/beta hydrolase"/>
    <property type="match status" value="1"/>
</dbReference>
<organism evidence="11 12">
    <name type="scientific">Pseudocercospora eumusae</name>
    <dbReference type="NCBI Taxonomy" id="321146"/>
    <lineage>
        <taxon>Eukaryota</taxon>
        <taxon>Fungi</taxon>
        <taxon>Dikarya</taxon>
        <taxon>Ascomycota</taxon>
        <taxon>Pezizomycotina</taxon>
        <taxon>Dothideomycetes</taxon>
        <taxon>Dothideomycetidae</taxon>
        <taxon>Mycosphaerellales</taxon>
        <taxon>Mycosphaerellaceae</taxon>
        <taxon>Pseudocercospora</taxon>
    </lineage>
</organism>
<accession>A0A139H4Q2</accession>
<evidence type="ECO:0000256" key="7">
    <source>
        <dbReference type="ARBA" id="ARBA00023277"/>
    </source>
</evidence>
<dbReference type="InterPro" id="IPR043595">
    <property type="entry name" value="FaeB/C/D"/>
</dbReference>
<dbReference type="Proteomes" id="UP000070133">
    <property type="component" value="Unassembled WGS sequence"/>
</dbReference>
<dbReference type="GO" id="GO:0045493">
    <property type="term" value="P:xylan catabolic process"/>
    <property type="evidence" value="ECO:0007669"/>
    <property type="project" value="UniProtKB-KW"/>
</dbReference>
<evidence type="ECO:0000313" key="12">
    <source>
        <dbReference type="Proteomes" id="UP000070133"/>
    </source>
</evidence>
<dbReference type="PANTHER" id="PTHR38050">
    <property type="match status" value="1"/>
</dbReference>
<evidence type="ECO:0000256" key="4">
    <source>
        <dbReference type="ARBA" id="ARBA00022651"/>
    </source>
</evidence>
<dbReference type="STRING" id="321146.A0A139H4Q2"/>
<keyword evidence="7" id="KW-0119">Carbohydrate metabolism</keyword>
<evidence type="ECO:0000256" key="8">
    <source>
        <dbReference type="ARBA" id="ARBA00023326"/>
    </source>
</evidence>
<feature type="chain" id="PRO_5007806321" description="feruloyl esterase" evidence="10">
    <location>
        <begin position="20"/>
        <end position="335"/>
    </location>
</feature>
<evidence type="ECO:0000256" key="2">
    <source>
        <dbReference type="ARBA" id="ARBA00013091"/>
    </source>
</evidence>
<dbReference type="GO" id="GO:0005576">
    <property type="term" value="C:extracellular region"/>
    <property type="evidence" value="ECO:0007669"/>
    <property type="project" value="UniProtKB-SubCell"/>
</dbReference>
<keyword evidence="5 10" id="KW-0732">Signal</keyword>
<gene>
    <name evidence="11" type="ORF">AC578_9611</name>
</gene>
<evidence type="ECO:0000256" key="1">
    <source>
        <dbReference type="ARBA" id="ARBA00004613"/>
    </source>
</evidence>
<comment type="catalytic activity">
    <reaction evidence="9">
        <text>feruloyl-polysaccharide + H2O = ferulate + polysaccharide.</text>
        <dbReference type="EC" id="3.1.1.73"/>
    </reaction>
</comment>
<dbReference type="GO" id="GO:0030600">
    <property type="term" value="F:feruloyl esterase activity"/>
    <property type="evidence" value="ECO:0007669"/>
    <property type="project" value="UniProtKB-EC"/>
</dbReference>